<sequence>MSINGTITFNNAVGETPDILNLLTIDINSALATWSSLLAGNASLKLNVELLNSIPSGRADGAPANVVPISTGAVTVVEGTAAHELRTGLDTVGALPDINIRIQDSFLKNVLFLDPTPDDASDIPSQRGDFVTTIIHEIAHGLGFSGYFGSTVAGSYQSPFDQYISNSGGSQYFTGPNAVSVYGGPVPLTNGNMYHLGNPSPGAGSNLLGDMMNGVSYTAGLRYLPSQLDLAMLADLGIATTRSDRLGLPLSGSHVDGGAGLDTIVFGASSTAYSVKPNSVGFSLGGPNGYTADVVQVERLLFTDQLVALDTAGDAGQGFRLYQAAFNRTPDKSGLSYWVDALDRGASLHDVATGFVASAEFKAVYGASPSSGEIVDRFYHNVLGRAGEQSGTDYWVGLLQKGTSAADILASFSESAENVAKVAPLISSGISLDAGLFA</sequence>
<gene>
    <name evidence="2" type="ORF">ABEG18_05845</name>
</gene>
<accession>A0AAU7JIU2</accession>
<reference evidence="2" key="1">
    <citation type="submission" date="2024-05" db="EMBL/GenBank/DDBJ databases">
        <authorList>
            <person name="Kim S."/>
            <person name="Heo J."/>
            <person name="Choi H."/>
            <person name="Choi Y."/>
            <person name="Kwon S.-W."/>
            <person name="Kim Y."/>
        </authorList>
    </citation>
    <scope>NUCLEOTIDE SEQUENCE</scope>
    <source>
        <strain evidence="2">KACC 23698</strain>
    </source>
</reference>
<dbReference type="InterPro" id="IPR038255">
    <property type="entry name" value="PBS_linker_sf"/>
</dbReference>
<organism evidence="2">
    <name type="scientific">Alsobacter sp. KACC 23698</name>
    <dbReference type="NCBI Taxonomy" id="3149229"/>
    <lineage>
        <taxon>Bacteria</taxon>
        <taxon>Pseudomonadati</taxon>
        <taxon>Pseudomonadota</taxon>
        <taxon>Alphaproteobacteria</taxon>
        <taxon>Hyphomicrobiales</taxon>
        <taxon>Alsobacteraceae</taxon>
        <taxon>Alsobacter</taxon>
    </lineage>
</organism>
<protein>
    <submittedName>
        <fullName evidence="2">DUF4214 domain-containing protein</fullName>
    </submittedName>
</protein>
<proteinExistence type="predicted"/>
<name>A0AAU7JIU2_9HYPH</name>
<dbReference type="InterPro" id="IPR025282">
    <property type="entry name" value="DUF4214"/>
</dbReference>
<dbReference type="AlphaFoldDB" id="A0AAU7JIU2"/>
<evidence type="ECO:0000313" key="2">
    <source>
        <dbReference type="EMBL" id="XBO40303.1"/>
    </source>
</evidence>
<feature type="domain" description="DUF4214" evidence="1">
    <location>
        <begin position="352"/>
        <end position="421"/>
    </location>
</feature>
<evidence type="ECO:0000259" key="1">
    <source>
        <dbReference type="Pfam" id="PF13946"/>
    </source>
</evidence>
<dbReference type="RefSeq" id="WP_406857159.1">
    <property type="nucleotide sequence ID" value="NZ_CP157484.1"/>
</dbReference>
<dbReference type="EMBL" id="CP157484">
    <property type="protein sequence ID" value="XBO40303.1"/>
    <property type="molecule type" value="Genomic_DNA"/>
</dbReference>
<dbReference type="SUPFAM" id="SSF55486">
    <property type="entry name" value="Metalloproteases ('zincins'), catalytic domain"/>
    <property type="match status" value="1"/>
</dbReference>
<dbReference type="Gene3D" id="1.10.3130.20">
    <property type="entry name" value="Phycobilisome linker domain"/>
    <property type="match status" value="1"/>
</dbReference>
<dbReference type="Pfam" id="PF13946">
    <property type="entry name" value="DUF4214"/>
    <property type="match status" value="1"/>
</dbReference>